<reference evidence="1 2" key="1">
    <citation type="submission" date="2019-06" db="EMBL/GenBank/DDBJ databases">
        <title>A large-scale integrated study on North Sea by COGITO (Coastal Microbe Genomic &amp; Taxonomic Observatory).</title>
        <authorList>
            <person name="Teeling H."/>
        </authorList>
    </citation>
    <scope>NUCLEOTIDE SEQUENCE [LARGE SCALE GENOMIC DNA]</scope>
    <source>
        <strain evidence="1 2">MAR_2009_79</strain>
    </source>
</reference>
<dbReference type="Proteomes" id="UP000315363">
    <property type="component" value="Unassembled WGS sequence"/>
</dbReference>
<keyword evidence="2" id="KW-1185">Reference proteome</keyword>
<sequence>MKKTLVLVTLFVLPIVIYLFFASGITNFGKLATLTENVSEIDFTAKDVSLAGKITVLGFLGKDVESKKGNAFNLNQKIYKRFNEFNDFQFVMVMPKGTEQGVEELKKELEQLADVGKWNFVYGDEDEINALFGSLKTNLSLDGNLSTPFVFIIDKDRVLRGRDDDEDEDEGVKYGFDTSSVADLNNKMEDDIKIILAEYRMALKKNNADRPK</sequence>
<proteinExistence type="predicted"/>
<name>A0ABY3ABL1_9FLAO</name>
<dbReference type="Gene3D" id="3.40.30.10">
    <property type="entry name" value="Glutaredoxin"/>
    <property type="match status" value="1"/>
</dbReference>
<comment type="caution">
    <text evidence="1">The sequence shown here is derived from an EMBL/GenBank/DDBJ whole genome shotgun (WGS) entry which is preliminary data.</text>
</comment>
<evidence type="ECO:0000313" key="2">
    <source>
        <dbReference type="Proteomes" id="UP000315363"/>
    </source>
</evidence>
<protein>
    <submittedName>
        <fullName evidence="1">Uncharacterized protein</fullName>
    </submittedName>
</protein>
<evidence type="ECO:0000313" key="1">
    <source>
        <dbReference type="EMBL" id="TQO38152.1"/>
    </source>
</evidence>
<gene>
    <name evidence="1" type="ORF">GQ41_2788</name>
</gene>
<dbReference type="EMBL" id="VHIF01000001">
    <property type="protein sequence ID" value="TQO38152.1"/>
    <property type="molecule type" value="Genomic_DNA"/>
</dbReference>
<organism evidence="1 2">
    <name type="scientific">Arenibacter algicola</name>
    <dbReference type="NCBI Taxonomy" id="616991"/>
    <lineage>
        <taxon>Bacteria</taxon>
        <taxon>Pseudomonadati</taxon>
        <taxon>Bacteroidota</taxon>
        <taxon>Flavobacteriia</taxon>
        <taxon>Flavobacteriales</taxon>
        <taxon>Flavobacteriaceae</taxon>
        <taxon>Arenibacter</taxon>
    </lineage>
</organism>
<dbReference type="InterPro" id="IPR036249">
    <property type="entry name" value="Thioredoxin-like_sf"/>
</dbReference>
<dbReference type="SUPFAM" id="SSF52833">
    <property type="entry name" value="Thioredoxin-like"/>
    <property type="match status" value="1"/>
</dbReference>
<dbReference type="RefSeq" id="WP_142189851.1">
    <property type="nucleotide sequence ID" value="NZ_VHIF01000001.1"/>
</dbReference>
<accession>A0ABY3ABL1</accession>